<protein>
    <recommendedName>
        <fullName evidence="1">FAR1 domain-containing protein</fullName>
    </recommendedName>
</protein>
<accession>A0A7J6G468</accession>
<dbReference type="Proteomes" id="UP000583929">
    <property type="component" value="Unassembled WGS sequence"/>
</dbReference>
<reference evidence="2 3" key="1">
    <citation type="journal article" date="2020" name="bioRxiv">
        <title>Sequence and annotation of 42 cannabis genomes reveals extensive copy number variation in cannabinoid synthesis and pathogen resistance genes.</title>
        <authorList>
            <person name="Mckernan K.J."/>
            <person name="Helbert Y."/>
            <person name="Kane L.T."/>
            <person name="Ebling H."/>
            <person name="Zhang L."/>
            <person name="Liu B."/>
            <person name="Eaton Z."/>
            <person name="Mclaughlin S."/>
            <person name="Kingan S."/>
            <person name="Baybayan P."/>
            <person name="Concepcion G."/>
            <person name="Jordan M."/>
            <person name="Riva A."/>
            <person name="Barbazuk W."/>
            <person name="Harkins T."/>
        </authorList>
    </citation>
    <scope>NUCLEOTIDE SEQUENCE [LARGE SCALE GENOMIC DNA]</scope>
    <source>
        <strain evidence="3">cv. Jamaican Lion 4</strain>
        <tissue evidence="2">Leaf</tissue>
    </source>
</reference>
<dbReference type="InterPro" id="IPR004330">
    <property type="entry name" value="FAR1_DNA_bnd_dom"/>
</dbReference>
<evidence type="ECO:0000259" key="1">
    <source>
        <dbReference type="Pfam" id="PF03101"/>
    </source>
</evidence>
<dbReference type="PANTHER" id="PTHR46328:SF8">
    <property type="entry name" value="PROTEIN FAR1-RELATED SEQUENCE 2-LIKE"/>
    <property type="match status" value="1"/>
</dbReference>
<evidence type="ECO:0000313" key="2">
    <source>
        <dbReference type="EMBL" id="KAF4376870.1"/>
    </source>
</evidence>
<keyword evidence="3" id="KW-1185">Reference proteome</keyword>
<dbReference type="EMBL" id="JAATIQ010000152">
    <property type="protein sequence ID" value="KAF4376870.1"/>
    <property type="molecule type" value="Genomic_DNA"/>
</dbReference>
<comment type="caution">
    <text evidence="2">The sequence shown here is derived from an EMBL/GenBank/DDBJ whole genome shotgun (WGS) entry which is preliminary data.</text>
</comment>
<proteinExistence type="predicted"/>
<name>A0A7J6G468_CANSA</name>
<dbReference type="AlphaFoldDB" id="A0A7J6G468"/>
<dbReference type="Pfam" id="PF03101">
    <property type="entry name" value="FAR1"/>
    <property type="match status" value="1"/>
</dbReference>
<feature type="domain" description="FAR1" evidence="1">
    <location>
        <begin position="60"/>
        <end position="141"/>
    </location>
</feature>
<organism evidence="2 3">
    <name type="scientific">Cannabis sativa</name>
    <name type="common">Hemp</name>
    <name type="synonym">Marijuana</name>
    <dbReference type="NCBI Taxonomy" id="3483"/>
    <lineage>
        <taxon>Eukaryota</taxon>
        <taxon>Viridiplantae</taxon>
        <taxon>Streptophyta</taxon>
        <taxon>Embryophyta</taxon>
        <taxon>Tracheophyta</taxon>
        <taxon>Spermatophyta</taxon>
        <taxon>Magnoliopsida</taxon>
        <taxon>eudicotyledons</taxon>
        <taxon>Gunneridae</taxon>
        <taxon>Pentapetalae</taxon>
        <taxon>rosids</taxon>
        <taxon>fabids</taxon>
        <taxon>Rosales</taxon>
        <taxon>Cannabaceae</taxon>
        <taxon>Cannabis</taxon>
    </lineage>
</organism>
<sequence>MECAYLSPVLMCRVDVQMGDGVERIETYAGESSAVEVEGGSDVELHEGMEFESEEAGRAFYDDYARQKGFLTRVLSSRKSERDGSIISRGLGCRGLPDSRTKVDIQQGRQRDVCTAMILLKREKNGIWVVRKFVSEHNHPLGIELQKGHRILKWRRHSGIEGLGPWGFGLWRVDGLLNIFKLFIYYFLLQDDKDKKIQELTAELRVKKRLSAAYREQLLAVLKDVEEHNGNVSNKVKLVYENLRKLESKMQQPLCHR</sequence>
<gene>
    <name evidence="2" type="ORF">G4B88_015814</name>
</gene>
<dbReference type="PANTHER" id="PTHR46328">
    <property type="entry name" value="FAR-RED IMPAIRED RESPONSIVE (FAR1) FAMILY PROTEIN-RELATED"/>
    <property type="match status" value="1"/>
</dbReference>
<evidence type="ECO:0000313" key="3">
    <source>
        <dbReference type="Proteomes" id="UP000583929"/>
    </source>
</evidence>